<feature type="compositionally biased region" description="Polar residues" evidence="1">
    <location>
        <begin position="1"/>
        <end position="22"/>
    </location>
</feature>
<organism evidence="2 3">
    <name type="scientific">Streptomyces virginiae</name>
    <name type="common">Streptomyces cinnamonensis</name>
    <dbReference type="NCBI Taxonomy" id="1961"/>
    <lineage>
        <taxon>Bacteria</taxon>
        <taxon>Bacillati</taxon>
        <taxon>Actinomycetota</taxon>
        <taxon>Actinomycetes</taxon>
        <taxon>Kitasatosporales</taxon>
        <taxon>Streptomycetaceae</taxon>
        <taxon>Streptomyces</taxon>
    </lineage>
</organism>
<evidence type="ECO:0000313" key="2">
    <source>
        <dbReference type="EMBL" id="GHI14850.1"/>
    </source>
</evidence>
<dbReference type="Proteomes" id="UP000660554">
    <property type="component" value="Unassembled WGS sequence"/>
</dbReference>
<dbReference type="EMBL" id="BNDV01000008">
    <property type="protein sequence ID" value="GHI14850.1"/>
    <property type="molecule type" value="Genomic_DNA"/>
</dbReference>
<sequence>MPSSSARSTVPTVAASSNAITDSHTRARRSSGAGARGVVRAGAVAVAVADAGADEGAGAGDVVSYGLTR</sequence>
<proteinExistence type="predicted"/>
<name>A0ABQ3NQ09_STRVG</name>
<evidence type="ECO:0000313" key="3">
    <source>
        <dbReference type="Proteomes" id="UP000660554"/>
    </source>
</evidence>
<keyword evidence="3" id="KW-1185">Reference proteome</keyword>
<accession>A0ABQ3NQ09</accession>
<gene>
    <name evidence="2" type="ORF">Scinn_43130</name>
</gene>
<reference evidence="3" key="1">
    <citation type="submission" date="2020-09" db="EMBL/GenBank/DDBJ databases">
        <title>Whole genome shotgun sequence of Streptomyces cinnamonensis NBRC 15873.</title>
        <authorList>
            <person name="Komaki H."/>
            <person name="Tamura T."/>
        </authorList>
    </citation>
    <scope>NUCLEOTIDE SEQUENCE [LARGE SCALE GENOMIC DNA]</scope>
    <source>
        <strain evidence="3">NBRC 15873</strain>
    </source>
</reference>
<feature type="region of interest" description="Disordered" evidence="1">
    <location>
        <begin position="1"/>
        <end position="36"/>
    </location>
</feature>
<comment type="caution">
    <text evidence="2">The sequence shown here is derived from an EMBL/GenBank/DDBJ whole genome shotgun (WGS) entry which is preliminary data.</text>
</comment>
<protein>
    <submittedName>
        <fullName evidence="2">Uncharacterized protein</fullName>
    </submittedName>
</protein>
<evidence type="ECO:0000256" key="1">
    <source>
        <dbReference type="SAM" id="MobiDB-lite"/>
    </source>
</evidence>